<dbReference type="EMBL" id="JAPJZH010000006">
    <property type="protein sequence ID" value="MDA4846033.1"/>
    <property type="molecule type" value="Genomic_DNA"/>
</dbReference>
<accession>A0ABT4VMT5</accession>
<reference evidence="1" key="1">
    <citation type="submission" date="2022-11" db="EMBL/GenBank/DDBJ databases">
        <title>Hoeflea poritis sp. nov., isolated from scleractinian coral Porites lutea.</title>
        <authorList>
            <person name="Zhang G."/>
            <person name="Wei Q."/>
            <person name="Cai L."/>
        </authorList>
    </citation>
    <scope>NUCLEOTIDE SEQUENCE</scope>
    <source>
        <strain evidence="1">E7-10</strain>
    </source>
</reference>
<evidence type="ECO:0000313" key="1">
    <source>
        <dbReference type="EMBL" id="MDA4846033.1"/>
    </source>
</evidence>
<sequence length="103" mass="11916">MIACHCNIITEADIEQIIMSMLDEDRWQLIVPAKVYHALEKRGKCCRCFPNVVDIIIRVTDAYHARYETPEVDMVSYRLKLLELRDHYADDPVQLPGKAVRAA</sequence>
<gene>
    <name evidence="1" type="ORF">OOZ53_11780</name>
</gene>
<name>A0ABT4VMT5_9HYPH</name>
<evidence type="ECO:0000313" key="2">
    <source>
        <dbReference type="Proteomes" id="UP001148313"/>
    </source>
</evidence>
<comment type="caution">
    <text evidence="1">The sequence shown here is derived from an EMBL/GenBank/DDBJ whole genome shotgun (WGS) entry which is preliminary data.</text>
</comment>
<dbReference type="Gene3D" id="1.10.10.1100">
    <property type="entry name" value="BFD-like [2Fe-2S]-binding domain"/>
    <property type="match status" value="1"/>
</dbReference>
<protein>
    <submittedName>
        <fullName evidence="1">(2Fe-2S)-binding protein</fullName>
    </submittedName>
</protein>
<dbReference type="Proteomes" id="UP001148313">
    <property type="component" value="Unassembled WGS sequence"/>
</dbReference>
<proteinExistence type="predicted"/>
<keyword evidence="2" id="KW-1185">Reference proteome</keyword>
<organism evidence="1 2">
    <name type="scientific">Hoeflea poritis</name>
    <dbReference type="NCBI Taxonomy" id="2993659"/>
    <lineage>
        <taxon>Bacteria</taxon>
        <taxon>Pseudomonadati</taxon>
        <taxon>Pseudomonadota</taxon>
        <taxon>Alphaproteobacteria</taxon>
        <taxon>Hyphomicrobiales</taxon>
        <taxon>Rhizobiaceae</taxon>
        <taxon>Hoeflea</taxon>
    </lineage>
</organism>
<dbReference type="InterPro" id="IPR041854">
    <property type="entry name" value="BFD-like_2Fe2S-bd_dom_sf"/>
</dbReference>
<dbReference type="RefSeq" id="WP_271089752.1">
    <property type="nucleotide sequence ID" value="NZ_JAPJZH010000006.1"/>
</dbReference>